<keyword evidence="3" id="KW-1185">Reference proteome</keyword>
<feature type="non-terminal residue" evidence="2">
    <location>
        <position position="1"/>
    </location>
</feature>
<comment type="caution">
    <text evidence="2">The sequence shown here is derived from an EMBL/GenBank/DDBJ whole genome shotgun (WGS) entry which is preliminary data.</text>
</comment>
<evidence type="ECO:0000313" key="2">
    <source>
        <dbReference type="EMBL" id="MED6272641.1"/>
    </source>
</evidence>
<evidence type="ECO:0000256" key="1">
    <source>
        <dbReference type="SAM" id="Phobius"/>
    </source>
</evidence>
<keyword evidence="1" id="KW-0472">Membrane</keyword>
<accession>A0ABU7DE68</accession>
<dbReference type="Proteomes" id="UP001352852">
    <property type="component" value="Unassembled WGS sequence"/>
</dbReference>
<feature type="transmembrane region" description="Helical" evidence="1">
    <location>
        <begin position="42"/>
        <end position="60"/>
    </location>
</feature>
<sequence length="65" mass="6565">GPWTPLLSAVNSPAPVRVQHTAVSISPPPSALLAGGKYTHRSVTMTVITGIAVLAFVVSIEGSVG</sequence>
<organism evidence="2 3">
    <name type="scientific">Characodon lateralis</name>
    <dbReference type="NCBI Taxonomy" id="208331"/>
    <lineage>
        <taxon>Eukaryota</taxon>
        <taxon>Metazoa</taxon>
        <taxon>Chordata</taxon>
        <taxon>Craniata</taxon>
        <taxon>Vertebrata</taxon>
        <taxon>Euteleostomi</taxon>
        <taxon>Actinopterygii</taxon>
        <taxon>Neopterygii</taxon>
        <taxon>Teleostei</taxon>
        <taxon>Neoteleostei</taxon>
        <taxon>Acanthomorphata</taxon>
        <taxon>Ovalentaria</taxon>
        <taxon>Atherinomorphae</taxon>
        <taxon>Cyprinodontiformes</taxon>
        <taxon>Goodeidae</taxon>
        <taxon>Characodon</taxon>
    </lineage>
</organism>
<keyword evidence="1" id="KW-0812">Transmembrane</keyword>
<keyword evidence="1" id="KW-1133">Transmembrane helix</keyword>
<evidence type="ECO:0000313" key="3">
    <source>
        <dbReference type="Proteomes" id="UP001352852"/>
    </source>
</evidence>
<gene>
    <name evidence="2" type="ORF">CHARACLAT_032423</name>
</gene>
<proteinExistence type="predicted"/>
<protein>
    <submittedName>
        <fullName evidence="2">Uncharacterized protein</fullName>
    </submittedName>
</protein>
<name>A0ABU7DE68_9TELE</name>
<dbReference type="EMBL" id="JAHUTJ010022168">
    <property type="protein sequence ID" value="MED6272641.1"/>
    <property type="molecule type" value="Genomic_DNA"/>
</dbReference>
<reference evidence="2 3" key="1">
    <citation type="submission" date="2021-06" db="EMBL/GenBank/DDBJ databases">
        <authorList>
            <person name="Palmer J.M."/>
        </authorList>
    </citation>
    <scope>NUCLEOTIDE SEQUENCE [LARGE SCALE GENOMIC DNA]</scope>
    <source>
        <strain evidence="2 3">CL_MEX2019</strain>
        <tissue evidence="2">Muscle</tissue>
    </source>
</reference>